<keyword evidence="4" id="KW-1185">Reference proteome</keyword>
<keyword evidence="2" id="KW-0732">Signal</keyword>
<feature type="signal peptide" evidence="2">
    <location>
        <begin position="1"/>
        <end position="25"/>
    </location>
</feature>
<dbReference type="Proteomes" id="UP001501638">
    <property type="component" value="Unassembled WGS sequence"/>
</dbReference>
<evidence type="ECO:0000313" key="3">
    <source>
        <dbReference type="EMBL" id="GAA2430954.1"/>
    </source>
</evidence>
<feature type="chain" id="PRO_5047121849" description="Lipoprotein CseA" evidence="2">
    <location>
        <begin position="26"/>
        <end position="251"/>
    </location>
</feature>
<feature type="region of interest" description="Disordered" evidence="1">
    <location>
        <begin position="36"/>
        <end position="91"/>
    </location>
</feature>
<dbReference type="EMBL" id="BAAASZ010000008">
    <property type="protein sequence ID" value="GAA2430954.1"/>
    <property type="molecule type" value="Genomic_DNA"/>
</dbReference>
<accession>A0ABP5WQS4</accession>
<sequence>MSVTPGARPAVATATAVVLVASALAGCDSGGVRIEASGAPATDVPAPGASPLPASPPSASPPDGSETGPAPRVPPPSSLPSRAGPVYPPGTEGELDVLALLREDPKIGENVKKVLRPCTTEVWPVDVSYGRLTGGHAPDVLVNVSDCNDGMGVGSYVYRQSTNGQYVGVFASEEPPVHAEAVDDRLRVVQQVYLDGDPVCCPSGRDVVTYAWRDDRFTAVERELQEPDAPEASKAPGTSDGGDGAGADEGG</sequence>
<evidence type="ECO:0000313" key="4">
    <source>
        <dbReference type="Proteomes" id="UP001501638"/>
    </source>
</evidence>
<feature type="compositionally biased region" description="Gly residues" evidence="1">
    <location>
        <begin position="239"/>
        <end position="251"/>
    </location>
</feature>
<proteinExistence type="predicted"/>
<reference evidence="4" key="1">
    <citation type="journal article" date="2019" name="Int. J. Syst. Evol. Microbiol.">
        <title>The Global Catalogue of Microorganisms (GCM) 10K type strain sequencing project: providing services to taxonomists for standard genome sequencing and annotation.</title>
        <authorList>
            <consortium name="The Broad Institute Genomics Platform"/>
            <consortium name="The Broad Institute Genome Sequencing Center for Infectious Disease"/>
            <person name="Wu L."/>
            <person name="Ma J."/>
        </authorList>
    </citation>
    <scope>NUCLEOTIDE SEQUENCE [LARGE SCALE GENOMIC DNA]</scope>
    <source>
        <strain evidence="4">JCM 6305</strain>
    </source>
</reference>
<feature type="region of interest" description="Disordered" evidence="1">
    <location>
        <begin position="221"/>
        <end position="251"/>
    </location>
</feature>
<organism evidence="3 4">
    <name type="scientific">Streptomyces macrosporus</name>
    <dbReference type="NCBI Taxonomy" id="44032"/>
    <lineage>
        <taxon>Bacteria</taxon>
        <taxon>Bacillati</taxon>
        <taxon>Actinomycetota</taxon>
        <taxon>Actinomycetes</taxon>
        <taxon>Kitasatosporales</taxon>
        <taxon>Streptomycetaceae</taxon>
        <taxon>Streptomyces</taxon>
    </lineage>
</organism>
<evidence type="ECO:0000256" key="1">
    <source>
        <dbReference type="SAM" id="MobiDB-lite"/>
    </source>
</evidence>
<name>A0ABP5WQS4_9ACTN</name>
<gene>
    <name evidence="3" type="ORF">GCM10010405_12320</name>
</gene>
<comment type="caution">
    <text evidence="3">The sequence shown here is derived from an EMBL/GenBank/DDBJ whole genome shotgun (WGS) entry which is preliminary data.</text>
</comment>
<evidence type="ECO:0000256" key="2">
    <source>
        <dbReference type="SAM" id="SignalP"/>
    </source>
</evidence>
<evidence type="ECO:0008006" key="5">
    <source>
        <dbReference type="Google" id="ProtNLM"/>
    </source>
</evidence>
<feature type="compositionally biased region" description="Pro residues" evidence="1">
    <location>
        <begin position="48"/>
        <end position="60"/>
    </location>
</feature>
<protein>
    <recommendedName>
        <fullName evidence="5">Lipoprotein CseA</fullName>
    </recommendedName>
</protein>